<feature type="compositionally biased region" description="Acidic residues" evidence="1">
    <location>
        <begin position="66"/>
        <end position="84"/>
    </location>
</feature>
<dbReference type="AlphaFoldDB" id="E9I5T0"/>
<feature type="compositionally biased region" description="Low complexity" evidence="1">
    <location>
        <begin position="95"/>
        <end position="112"/>
    </location>
</feature>
<dbReference type="EMBL" id="GL735859">
    <property type="protein sequence ID" value="EFX60650.1"/>
    <property type="molecule type" value="Genomic_DNA"/>
</dbReference>
<sequence>MKTKSQFSCMYLVPPEIYKRLLDTADAREKVKVQELNAPEVGNEIGAFPSLPNTPDYDANTSQDNNDGDDGDDYGGDDDGDGGDDGGRYDPPSRRPSTSSSSSRQSSHGSTTDTASETERHLQNNMNSQNAVLSNRPQTFLQQFSDSEDDNLFSSNFAKHPELLRHSLDPVNTTQPSTSTSSRPLIDSSQHQTSLENSLGPELERIMNDMIKIRSVALEQQRILQDISKKAKKKKILLVMVNKQL</sequence>
<feature type="compositionally biased region" description="Polar residues" evidence="1">
    <location>
        <begin position="187"/>
        <end position="197"/>
    </location>
</feature>
<keyword evidence="3" id="KW-1185">Reference proteome</keyword>
<evidence type="ECO:0000256" key="1">
    <source>
        <dbReference type="SAM" id="MobiDB-lite"/>
    </source>
</evidence>
<evidence type="ECO:0000313" key="3">
    <source>
        <dbReference type="Proteomes" id="UP000000305"/>
    </source>
</evidence>
<dbReference type="Proteomes" id="UP000000305">
    <property type="component" value="Unassembled WGS sequence"/>
</dbReference>
<gene>
    <name evidence="2" type="ORF">DAPPUDRAFT_123435</name>
</gene>
<accession>E9I5T0</accession>
<reference evidence="2 3" key="1">
    <citation type="journal article" date="2011" name="Science">
        <title>The ecoresponsive genome of Daphnia pulex.</title>
        <authorList>
            <person name="Colbourne J.K."/>
            <person name="Pfrender M.E."/>
            <person name="Gilbert D."/>
            <person name="Thomas W.K."/>
            <person name="Tucker A."/>
            <person name="Oakley T.H."/>
            <person name="Tokishita S."/>
            <person name="Aerts A."/>
            <person name="Arnold G.J."/>
            <person name="Basu M.K."/>
            <person name="Bauer D.J."/>
            <person name="Caceres C.E."/>
            <person name="Carmel L."/>
            <person name="Casola C."/>
            <person name="Choi J.H."/>
            <person name="Detter J.C."/>
            <person name="Dong Q."/>
            <person name="Dusheyko S."/>
            <person name="Eads B.D."/>
            <person name="Frohlich T."/>
            <person name="Geiler-Samerotte K.A."/>
            <person name="Gerlach D."/>
            <person name="Hatcher P."/>
            <person name="Jogdeo S."/>
            <person name="Krijgsveld J."/>
            <person name="Kriventseva E.V."/>
            <person name="Kultz D."/>
            <person name="Laforsch C."/>
            <person name="Lindquist E."/>
            <person name="Lopez J."/>
            <person name="Manak J.R."/>
            <person name="Muller J."/>
            <person name="Pangilinan J."/>
            <person name="Patwardhan R.P."/>
            <person name="Pitluck S."/>
            <person name="Pritham E.J."/>
            <person name="Rechtsteiner A."/>
            <person name="Rho M."/>
            <person name="Rogozin I.B."/>
            <person name="Sakarya O."/>
            <person name="Salamov A."/>
            <person name="Schaack S."/>
            <person name="Shapiro H."/>
            <person name="Shiga Y."/>
            <person name="Skalitzky C."/>
            <person name="Smith Z."/>
            <person name="Souvorov A."/>
            <person name="Sung W."/>
            <person name="Tang Z."/>
            <person name="Tsuchiya D."/>
            <person name="Tu H."/>
            <person name="Vos H."/>
            <person name="Wang M."/>
            <person name="Wolf Y.I."/>
            <person name="Yamagata H."/>
            <person name="Yamada T."/>
            <person name="Ye Y."/>
            <person name="Shaw J.R."/>
            <person name="Andrews J."/>
            <person name="Crease T.J."/>
            <person name="Tang H."/>
            <person name="Lucas S.M."/>
            <person name="Robertson H.M."/>
            <person name="Bork P."/>
            <person name="Koonin E.V."/>
            <person name="Zdobnov E.M."/>
            <person name="Grigoriev I.V."/>
            <person name="Lynch M."/>
            <person name="Boore J.L."/>
        </authorList>
    </citation>
    <scope>NUCLEOTIDE SEQUENCE [LARGE SCALE GENOMIC DNA]</scope>
</reference>
<dbReference type="KEGG" id="dpx:DAPPUDRAFT_123435"/>
<dbReference type="InParanoid" id="E9I5T0"/>
<feature type="region of interest" description="Disordered" evidence="1">
    <location>
        <begin position="167"/>
        <end position="197"/>
    </location>
</feature>
<feature type="region of interest" description="Disordered" evidence="1">
    <location>
        <begin position="35"/>
        <end position="120"/>
    </location>
</feature>
<protein>
    <submittedName>
        <fullName evidence="2">Uncharacterized protein</fullName>
    </submittedName>
</protein>
<feature type="compositionally biased region" description="Low complexity" evidence="1">
    <location>
        <begin position="173"/>
        <end position="182"/>
    </location>
</feature>
<name>E9I5T0_DAPPU</name>
<dbReference type="HOGENOM" id="CLU_1134562_0_0_1"/>
<organism evidence="2 3">
    <name type="scientific">Daphnia pulex</name>
    <name type="common">Water flea</name>
    <dbReference type="NCBI Taxonomy" id="6669"/>
    <lineage>
        <taxon>Eukaryota</taxon>
        <taxon>Metazoa</taxon>
        <taxon>Ecdysozoa</taxon>
        <taxon>Arthropoda</taxon>
        <taxon>Crustacea</taxon>
        <taxon>Branchiopoda</taxon>
        <taxon>Diplostraca</taxon>
        <taxon>Cladocera</taxon>
        <taxon>Anomopoda</taxon>
        <taxon>Daphniidae</taxon>
        <taxon>Daphnia</taxon>
    </lineage>
</organism>
<evidence type="ECO:0000313" key="2">
    <source>
        <dbReference type="EMBL" id="EFX60650.1"/>
    </source>
</evidence>
<proteinExistence type="predicted"/>